<evidence type="ECO:0000256" key="3">
    <source>
        <dbReference type="SAM" id="MobiDB-lite"/>
    </source>
</evidence>
<keyword evidence="5" id="KW-0121">Carboxypeptidase</keyword>
<dbReference type="SUPFAM" id="SSF56601">
    <property type="entry name" value="beta-lactamase/transpeptidase-like"/>
    <property type="match status" value="1"/>
</dbReference>
<keyword evidence="5" id="KW-0645">Protease</keyword>
<evidence type="ECO:0000256" key="2">
    <source>
        <dbReference type="ARBA" id="ARBA00022801"/>
    </source>
</evidence>
<dbReference type="AlphaFoldDB" id="A0A521CW54"/>
<keyword evidence="2" id="KW-0378">Hydrolase</keyword>
<evidence type="ECO:0000313" key="6">
    <source>
        <dbReference type="Proteomes" id="UP000317484"/>
    </source>
</evidence>
<evidence type="ECO:0000256" key="4">
    <source>
        <dbReference type="SAM" id="Phobius"/>
    </source>
</evidence>
<dbReference type="GO" id="GO:0006508">
    <property type="term" value="P:proteolysis"/>
    <property type="evidence" value="ECO:0007669"/>
    <property type="project" value="InterPro"/>
</dbReference>
<name>A0A521CW54_9ACTN</name>
<dbReference type="PANTHER" id="PTHR30023:SF0">
    <property type="entry name" value="PENICILLIN-SENSITIVE CARBOXYPEPTIDASE A"/>
    <property type="match status" value="1"/>
</dbReference>
<organism evidence="5 6">
    <name type="scientific">Geodermatophilus aquaeductus</name>
    <dbReference type="NCBI Taxonomy" id="1564161"/>
    <lineage>
        <taxon>Bacteria</taxon>
        <taxon>Bacillati</taxon>
        <taxon>Actinomycetota</taxon>
        <taxon>Actinomycetes</taxon>
        <taxon>Geodermatophilales</taxon>
        <taxon>Geodermatophilaceae</taxon>
        <taxon>Geodermatophilus</taxon>
    </lineage>
</organism>
<dbReference type="PRINTS" id="PR00922">
    <property type="entry name" value="DADACBPTASE3"/>
</dbReference>
<gene>
    <name evidence="5" type="ORF">SAMN06273567_102731</name>
</gene>
<keyword evidence="4" id="KW-1133">Transmembrane helix</keyword>
<dbReference type="GO" id="GO:0000270">
    <property type="term" value="P:peptidoglycan metabolic process"/>
    <property type="evidence" value="ECO:0007669"/>
    <property type="project" value="TreeGrafter"/>
</dbReference>
<dbReference type="Pfam" id="PF02113">
    <property type="entry name" value="Peptidase_S13"/>
    <property type="match status" value="2"/>
</dbReference>
<dbReference type="InterPro" id="IPR012338">
    <property type="entry name" value="Beta-lactam/transpept-like"/>
</dbReference>
<keyword evidence="6" id="KW-1185">Reference proteome</keyword>
<evidence type="ECO:0000313" key="5">
    <source>
        <dbReference type="EMBL" id="SMO63676.1"/>
    </source>
</evidence>
<dbReference type="EMBL" id="FXTJ01000002">
    <property type="protein sequence ID" value="SMO63676.1"/>
    <property type="molecule type" value="Genomic_DNA"/>
</dbReference>
<protein>
    <submittedName>
        <fullName evidence="5">D-alanyl-D-alanine carboxypeptidase / D-alanyl-D-alanine-endopeptidase (Penicillin-binding protein 4)</fullName>
    </submittedName>
</protein>
<feature type="region of interest" description="Disordered" evidence="3">
    <location>
        <begin position="60"/>
        <end position="83"/>
    </location>
</feature>
<sequence length="488" mass="47111">MQVRPGGLFRGVGTIAASGSSSVTPSYRRLRRRIVGGVLALLVVAALVVGGVVFLGRDDDGTGGTGGTAAGPTAELPDVGEPSPVLAALSSDAPAPDPAALSAALGPLLATPALAGGLSAEVVDVAAGETLFDQDADEPVTPASTAKLLTAVAALTTLDPDDTLETTVVAGATPDEVVLVGGGDPTLSTTSPSLTYPGAATVADLAAQVQAALPQGTTVSRVVVDTSLFEGPLTAEGWGPEDAPSSYAAPVTAAAVDGARVTPGENARSGAPGTDAGRALAEALGVPGATVELGETPDGAATLGTVRSAPVARLVEQALSQSDNLLADSLARHVALARGLPATFDGSAQAVTDALADAGIDTSEVELRDGSGLSRLDLVTPAVLADVLAGAADGSLDGTSAVVSGLAVAGYDGTLADRGDADPATAPGAVRGKTGTLLGVHALAGTVVTADGRLLAYALVANGTIGGGGPEEAALDAVAAALAGCGCR</sequence>
<keyword evidence="4" id="KW-0472">Membrane</keyword>
<dbReference type="GO" id="GO:0004185">
    <property type="term" value="F:serine-type carboxypeptidase activity"/>
    <property type="evidence" value="ECO:0007669"/>
    <property type="project" value="InterPro"/>
</dbReference>
<accession>A0A521CW54</accession>
<dbReference type="RefSeq" id="WP_246065890.1">
    <property type="nucleotide sequence ID" value="NZ_FXTJ01000002.1"/>
</dbReference>
<keyword evidence="4" id="KW-0812">Transmembrane</keyword>
<proteinExistence type="inferred from homology"/>
<feature type="transmembrane region" description="Helical" evidence="4">
    <location>
        <begin position="34"/>
        <end position="55"/>
    </location>
</feature>
<dbReference type="InterPro" id="IPR000667">
    <property type="entry name" value="Peptidase_S13"/>
</dbReference>
<dbReference type="NCBIfam" id="TIGR00666">
    <property type="entry name" value="PBP4"/>
    <property type="match status" value="1"/>
</dbReference>
<dbReference type="Proteomes" id="UP000317484">
    <property type="component" value="Unassembled WGS sequence"/>
</dbReference>
<reference evidence="5 6" key="1">
    <citation type="submission" date="2017-05" db="EMBL/GenBank/DDBJ databases">
        <authorList>
            <person name="Varghese N."/>
            <person name="Submissions S."/>
        </authorList>
    </citation>
    <scope>NUCLEOTIDE SEQUENCE [LARGE SCALE GENOMIC DNA]</scope>
    <source>
        <strain evidence="5 6">DSM 46834</strain>
    </source>
</reference>
<comment type="similarity">
    <text evidence="1">Belongs to the peptidase S13 family.</text>
</comment>
<dbReference type="PANTHER" id="PTHR30023">
    <property type="entry name" value="D-ALANYL-D-ALANINE CARBOXYPEPTIDASE"/>
    <property type="match status" value="1"/>
</dbReference>
<evidence type="ECO:0000256" key="1">
    <source>
        <dbReference type="ARBA" id="ARBA00006096"/>
    </source>
</evidence>
<dbReference type="Gene3D" id="3.40.710.10">
    <property type="entry name" value="DD-peptidase/beta-lactamase superfamily"/>
    <property type="match status" value="2"/>
</dbReference>